<dbReference type="AlphaFoldDB" id="A0A1T3F0Z8"/>
<name>A0A1T3F0Z8_ELIME</name>
<accession>A0A1T3F0Z8</accession>
<dbReference type="EMBL" id="MPOG01000019">
    <property type="protein sequence ID" value="OOH93296.1"/>
    <property type="molecule type" value="Genomic_DNA"/>
</dbReference>
<keyword evidence="2" id="KW-1185">Reference proteome</keyword>
<evidence type="ECO:0000313" key="2">
    <source>
        <dbReference type="Proteomes" id="UP000188947"/>
    </source>
</evidence>
<sequence length="147" mass="17761">MYKYCLIIFLLPFFSCKEKNRFKEIYVNENILNEIQKYRNNSKQKGIYVISLFTDKDENICEIVRYKEPPTSINFVGCQLRNSDTIFLYTDKKNKFLSCYRFSGRDLYTNKKHFVNREPKEVRYYKLDTLNCLMTKIISDTNNKNPH</sequence>
<protein>
    <submittedName>
        <fullName evidence="1">Uncharacterized protein</fullName>
    </submittedName>
</protein>
<comment type="caution">
    <text evidence="1">The sequence shown here is derived from an EMBL/GenBank/DDBJ whole genome shotgun (WGS) entry which is preliminary data.</text>
</comment>
<reference evidence="1 2" key="1">
    <citation type="submission" date="2016-11" db="EMBL/GenBank/DDBJ databases">
        <title>Genome sequence and comparative genomic analysis of clinical strain Elizabethkingia meningoseptica 61421 PRCM.</title>
        <authorList>
            <person name="Wang M."/>
            <person name="Hu S."/>
            <person name="Cao L."/>
            <person name="Jiang T."/>
            <person name="Zhou Y."/>
            <person name="Ming D."/>
        </authorList>
    </citation>
    <scope>NUCLEOTIDE SEQUENCE [LARGE SCALE GENOMIC DNA]</scope>
    <source>
        <strain evidence="1 2">61421 PRCM</strain>
    </source>
</reference>
<proteinExistence type="predicted"/>
<evidence type="ECO:0000313" key="1">
    <source>
        <dbReference type="EMBL" id="OOH93296.1"/>
    </source>
</evidence>
<gene>
    <name evidence="1" type="ORF">BMF97_17705</name>
</gene>
<dbReference type="Proteomes" id="UP000188947">
    <property type="component" value="Unassembled WGS sequence"/>
</dbReference>
<organism evidence="1 2">
    <name type="scientific">Elizabethkingia meningoseptica</name>
    <name type="common">Chryseobacterium meningosepticum</name>
    <dbReference type="NCBI Taxonomy" id="238"/>
    <lineage>
        <taxon>Bacteria</taxon>
        <taxon>Pseudomonadati</taxon>
        <taxon>Bacteroidota</taxon>
        <taxon>Flavobacteriia</taxon>
        <taxon>Flavobacteriales</taxon>
        <taxon>Weeksellaceae</taxon>
        <taxon>Elizabethkingia</taxon>
    </lineage>
</organism>